<dbReference type="Gene3D" id="1.25.40.20">
    <property type="entry name" value="Ankyrin repeat-containing domain"/>
    <property type="match status" value="1"/>
</dbReference>
<proteinExistence type="predicted"/>
<dbReference type="EMBL" id="NAJL01000014">
    <property type="protein sequence ID" value="TKA29533.1"/>
    <property type="molecule type" value="Genomic_DNA"/>
</dbReference>
<protein>
    <submittedName>
        <fullName evidence="2">Uncharacterized protein</fullName>
    </submittedName>
</protein>
<dbReference type="SMART" id="SM00248">
    <property type="entry name" value="ANK"/>
    <property type="match status" value="4"/>
</dbReference>
<dbReference type="InterPro" id="IPR051616">
    <property type="entry name" value="Cul2-RING_E3_ligase_SR"/>
</dbReference>
<reference evidence="2 3" key="1">
    <citation type="submission" date="2017-03" db="EMBL/GenBank/DDBJ databases">
        <title>Genomes of endolithic fungi from Antarctica.</title>
        <authorList>
            <person name="Coleine C."/>
            <person name="Masonjones S."/>
            <person name="Stajich J.E."/>
        </authorList>
    </citation>
    <scope>NUCLEOTIDE SEQUENCE [LARGE SCALE GENOMIC DNA]</scope>
    <source>
        <strain evidence="2 3">CCFEE 6315</strain>
    </source>
</reference>
<keyword evidence="1" id="KW-0040">ANK repeat</keyword>
<dbReference type="PROSITE" id="PS50088">
    <property type="entry name" value="ANK_REPEAT"/>
    <property type="match status" value="1"/>
</dbReference>
<dbReference type="Pfam" id="PF12796">
    <property type="entry name" value="Ank_2"/>
    <property type="match status" value="1"/>
</dbReference>
<accession>A0A4U0U3D7</accession>
<feature type="repeat" description="ANK" evidence="1">
    <location>
        <begin position="221"/>
        <end position="255"/>
    </location>
</feature>
<evidence type="ECO:0000313" key="3">
    <source>
        <dbReference type="Proteomes" id="UP000308549"/>
    </source>
</evidence>
<gene>
    <name evidence="2" type="ORF">B0A50_03546</name>
</gene>
<evidence type="ECO:0000256" key="1">
    <source>
        <dbReference type="PROSITE-ProRule" id="PRU00023"/>
    </source>
</evidence>
<sequence length="289" mass="31744">MDTTASAPALESMSEGDIDKLVRRAAEEDDAERMQDLLSHSPQSSMSAWWDAIQNQSFRVLQLLLARGADVNALIRDYHLFPEAEHIKINVLELLIEHGWDINNRTPAYSALLWRTTGDEALLRWCLAHGASVTPKPLVPESSADRKSPILETAAYAGTLEVFKLLQSCGAPFGGRELHFAVMTASGGSATAMENVRYLVEEVGIDVNTLDVPSESISANRKGTPLAYAHQADPEGLEVVRYLLERGADPHIQNNHGRSAMDYATTARGAPFTVFIDAVERFQNQTASR</sequence>
<comment type="caution">
    <text evidence="2">The sequence shown here is derived from an EMBL/GenBank/DDBJ whole genome shotgun (WGS) entry which is preliminary data.</text>
</comment>
<dbReference type="PANTHER" id="PTHR46224:SF6">
    <property type="entry name" value="ANKYRIN REPEAT FAMILY PROTEIN"/>
    <property type="match status" value="1"/>
</dbReference>
<dbReference type="PANTHER" id="PTHR46224">
    <property type="entry name" value="ANKYRIN REPEAT FAMILY PROTEIN"/>
    <property type="match status" value="1"/>
</dbReference>
<organism evidence="2 3">
    <name type="scientific">Salinomyces thailandicus</name>
    <dbReference type="NCBI Taxonomy" id="706561"/>
    <lineage>
        <taxon>Eukaryota</taxon>
        <taxon>Fungi</taxon>
        <taxon>Dikarya</taxon>
        <taxon>Ascomycota</taxon>
        <taxon>Pezizomycotina</taxon>
        <taxon>Dothideomycetes</taxon>
        <taxon>Dothideomycetidae</taxon>
        <taxon>Mycosphaerellales</taxon>
        <taxon>Teratosphaeriaceae</taxon>
        <taxon>Salinomyces</taxon>
    </lineage>
</organism>
<dbReference type="AlphaFoldDB" id="A0A4U0U3D7"/>
<dbReference type="Proteomes" id="UP000308549">
    <property type="component" value="Unassembled WGS sequence"/>
</dbReference>
<dbReference type="InterPro" id="IPR002110">
    <property type="entry name" value="Ankyrin_rpt"/>
</dbReference>
<keyword evidence="3" id="KW-1185">Reference proteome</keyword>
<evidence type="ECO:0000313" key="2">
    <source>
        <dbReference type="EMBL" id="TKA29533.1"/>
    </source>
</evidence>
<dbReference type="OrthoDB" id="1722345at2759"/>
<dbReference type="InterPro" id="IPR036770">
    <property type="entry name" value="Ankyrin_rpt-contain_sf"/>
</dbReference>
<dbReference type="SUPFAM" id="SSF48403">
    <property type="entry name" value="Ankyrin repeat"/>
    <property type="match status" value="1"/>
</dbReference>
<name>A0A4U0U3D7_9PEZI</name>